<accession>A0A7S0ALV7</accession>
<proteinExistence type="predicted"/>
<reference evidence="2" key="1">
    <citation type="submission" date="2021-01" db="EMBL/GenBank/DDBJ databases">
        <authorList>
            <person name="Corre E."/>
            <person name="Pelletier E."/>
            <person name="Niang G."/>
            <person name="Scheremetjew M."/>
            <person name="Finn R."/>
            <person name="Kale V."/>
            <person name="Holt S."/>
            <person name="Cochrane G."/>
            <person name="Meng A."/>
            <person name="Brown T."/>
            <person name="Cohen L."/>
        </authorList>
    </citation>
    <scope>NUCLEOTIDE SEQUENCE</scope>
    <source>
        <strain evidence="2">CCMP3303</strain>
    </source>
</reference>
<organism evidence="2">
    <name type="scientific">Minutocellus polymorphus</name>
    <dbReference type="NCBI Taxonomy" id="265543"/>
    <lineage>
        <taxon>Eukaryota</taxon>
        <taxon>Sar</taxon>
        <taxon>Stramenopiles</taxon>
        <taxon>Ochrophyta</taxon>
        <taxon>Bacillariophyta</taxon>
        <taxon>Mediophyceae</taxon>
        <taxon>Cymatosirophycidae</taxon>
        <taxon>Cymatosirales</taxon>
        <taxon>Cymatosiraceae</taxon>
        <taxon>Minutocellus</taxon>
    </lineage>
</organism>
<dbReference type="InterPro" id="IPR046172">
    <property type="entry name" value="DUF6174"/>
</dbReference>
<feature type="chain" id="PRO_5031504906" evidence="1">
    <location>
        <begin position="23"/>
        <end position="379"/>
    </location>
</feature>
<dbReference type="AlphaFoldDB" id="A0A7S0ALV7"/>
<dbReference type="EMBL" id="HBEJ01008287">
    <property type="protein sequence ID" value="CAD8368332.1"/>
    <property type="molecule type" value="Transcribed_RNA"/>
</dbReference>
<feature type="signal peptide" evidence="1">
    <location>
        <begin position="1"/>
        <end position="22"/>
    </location>
</feature>
<dbReference type="Pfam" id="PF19671">
    <property type="entry name" value="DUF6174"/>
    <property type="match status" value="1"/>
</dbReference>
<protein>
    <submittedName>
        <fullName evidence="2">Uncharacterized protein</fullName>
    </submittedName>
</protein>
<sequence length="379" mass="42572">MPSMRLILLAGGILLAFASTLSQPLDAAVAVVNVRREQRKCSTRRRKYRRLVTRKRLDYHYVLTTKDEDGFWDAPVVVRRGVIQDNEDEMEKDTRMTVVQIMNDVCKALRAASASPNSRQFFDVYEVKWRRVPTMSRIFFPATVNIAYAQDDNADVGAMNLSNDVSVNYQIKDFRLGVPDAGGMSCPTDVMECDDGSFLSREPPSCDFAAACPGDNDNVFCTDDVKECADGSLVNRDRMNNCRFYPCKGGITRGEILSQKSKWLTNFNGVLDYEFTYKRMCFCYPDFTRPRRVVVRDGKVVEVRFADGGGGDASDFFSATPTIEEIFDEIAGGADSWYSLNVNFDPAMGYPLSTEVDEDVMLADEERNVQISNVVITAP</sequence>
<gene>
    <name evidence="2" type="ORF">MPOL1434_LOCUS4884</name>
</gene>
<evidence type="ECO:0000256" key="1">
    <source>
        <dbReference type="SAM" id="SignalP"/>
    </source>
</evidence>
<name>A0A7S0ALV7_9STRA</name>
<keyword evidence="1" id="KW-0732">Signal</keyword>
<evidence type="ECO:0000313" key="2">
    <source>
        <dbReference type="EMBL" id="CAD8368332.1"/>
    </source>
</evidence>